<sequence length="130" mass="13778">MQQNPAESTAAPAASATPMGEEYRGLPGGDVATPSMPAAVSKLSIVRPVFLILYKVPGVRSVPSWAPGSSSTTNSMTTERSTHPPSFMLCIPSFLAADFSTDGTDMNRLFSMISTGLDFNEVAWKEFSLG</sequence>
<evidence type="ECO:0000313" key="3">
    <source>
        <dbReference type="Proteomes" id="UP000823388"/>
    </source>
</evidence>
<dbReference type="EMBL" id="CM029052">
    <property type="protein sequence ID" value="KAG2556762.1"/>
    <property type="molecule type" value="Genomic_DNA"/>
</dbReference>
<comment type="caution">
    <text evidence="2">The sequence shown here is derived from an EMBL/GenBank/DDBJ whole genome shotgun (WGS) entry which is preliminary data.</text>
</comment>
<accession>A0A8T0P9C6</accession>
<evidence type="ECO:0000313" key="2">
    <source>
        <dbReference type="EMBL" id="KAG2556762.1"/>
    </source>
</evidence>
<feature type="compositionally biased region" description="Low complexity" evidence="1">
    <location>
        <begin position="1"/>
        <end position="18"/>
    </location>
</feature>
<gene>
    <name evidence="2" type="ORF">PVAP13_8NG089501</name>
</gene>
<organism evidence="2 3">
    <name type="scientific">Panicum virgatum</name>
    <name type="common">Blackwell switchgrass</name>
    <dbReference type="NCBI Taxonomy" id="38727"/>
    <lineage>
        <taxon>Eukaryota</taxon>
        <taxon>Viridiplantae</taxon>
        <taxon>Streptophyta</taxon>
        <taxon>Embryophyta</taxon>
        <taxon>Tracheophyta</taxon>
        <taxon>Spermatophyta</taxon>
        <taxon>Magnoliopsida</taxon>
        <taxon>Liliopsida</taxon>
        <taxon>Poales</taxon>
        <taxon>Poaceae</taxon>
        <taxon>PACMAD clade</taxon>
        <taxon>Panicoideae</taxon>
        <taxon>Panicodae</taxon>
        <taxon>Paniceae</taxon>
        <taxon>Panicinae</taxon>
        <taxon>Panicum</taxon>
        <taxon>Panicum sect. Hiantes</taxon>
    </lineage>
</organism>
<keyword evidence="3" id="KW-1185">Reference proteome</keyword>
<proteinExistence type="predicted"/>
<name>A0A8T0P9C6_PANVG</name>
<feature type="region of interest" description="Disordered" evidence="1">
    <location>
        <begin position="1"/>
        <end position="31"/>
    </location>
</feature>
<reference evidence="2 3" key="1">
    <citation type="submission" date="2020-05" db="EMBL/GenBank/DDBJ databases">
        <title>WGS assembly of Panicum virgatum.</title>
        <authorList>
            <person name="Lovell J.T."/>
            <person name="Jenkins J."/>
            <person name="Shu S."/>
            <person name="Juenger T.E."/>
            <person name="Schmutz J."/>
        </authorList>
    </citation>
    <scope>NUCLEOTIDE SEQUENCE [LARGE SCALE GENOMIC DNA]</scope>
    <source>
        <strain evidence="3">cv. AP13</strain>
    </source>
</reference>
<protein>
    <submittedName>
        <fullName evidence="2">Uncharacterized protein</fullName>
    </submittedName>
</protein>
<evidence type="ECO:0000256" key="1">
    <source>
        <dbReference type="SAM" id="MobiDB-lite"/>
    </source>
</evidence>
<dbReference type="AlphaFoldDB" id="A0A8T0P9C6"/>
<dbReference type="Proteomes" id="UP000823388">
    <property type="component" value="Chromosome 8N"/>
</dbReference>